<sequence length="203" mass="21000">MVNPYLPEADRDRIVDRIGADPVVVSEAVVSAGDGPTVEALVAATDRAPEEPAEQVPDGADLYVQFTSGTTGAPKGAVHRHGDLAAHHRAVSRDMLGISATAVSLSISTMFFAYGFGNSLVYPLFTGSSAVLRPERPDPGAVAELVDRHRVTVLHGVPSAYAHLVADTDPAAFATVRVAVSAGENLPPAVAARTPWNGGGGRS</sequence>
<evidence type="ECO:0000256" key="1">
    <source>
        <dbReference type="ARBA" id="ARBA00022598"/>
    </source>
</evidence>
<dbReference type="RefSeq" id="WP_345412101.1">
    <property type="nucleotide sequence ID" value="NZ_BAABGT010000007.1"/>
</dbReference>
<comment type="caution">
    <text evidence="3">The sequence shown here is derived from an EMBL/GenBank/DDBJ whole genome shotgun (WGS) entry which is preliminary data.</text>
</comment>
<dbReference type="Proteomes" id="UP001501598">
    <property type="component" value="Unassembled WGS sequence"/>
</dbReference>
<gene>
    <name evidence="3" type="ORF">GCM10023175_04270</name>
</gene>
<evidence type="ECO:0000313" key="3">
    <source>
        <dbReference type="EMBL" id="GAA4536848.1"/>
    </source>
</evidence>
<dbReference type="Pfam" id="PF00501">
    <property type="entry name" value="AMP-binding"/>
    <property type="match status" value="1"/>
</dbReference>
<dbReference type="InterPro" id="IPR000873">
    <property type="entry name" value="AMP-dep_synth/lig_dom"/>
</dbReference>
<name>A0ABP8REB9_9PSEU</name>
<keyword evidence="1" id="KW-0436">Ligase</keyword>
<dbReference type="SUPFAM" id="SSF56801">
    <property type="entry name" value="Acetyl-CoA synthetase-like"/>
    <property type="match status" value="1"/>
</dbReference>
<keyword evidence="4" id="KW-1185">Reference proteome</keyword>
<feature type="domain" description="AMP-dependent synthetase/ligase" evidence="2">
    <location>
        <begin position="21"/>
        <end position="193"/>
    </location>
</feature>
<protein>
    <recommendedName>
        <fullName evidence="2">AMP-dependent synthetase/ligase domain-containing protein</fullName>
    </recommendedName>
</protein>
<evidence type="ECO:0000313" key="4">
    <source>
        <dbReference type="Proteomes" id="UP001501598"/>
    </source>
</evidence>
<proteinExistence type="predicted"/>
<dbReference type="Gene3D" id="3.40.50.12780">
    <property type="entry name" value="N-terminal domain of ligase-like"/>
    <property type="match status" value="1"/>
</dbReference>
<evidence type="ECO:0000259" key="2">
    <source>
        <dbReference type="Pfam" id="PF00501"/>
    </source>
</evidence>
<dbReference type="PANTHER" id="PTHR43352">
    <property type="entry name" value="ACETYL-COA SYNTHETASE"/>
    <property type="match status" value="1"/>
</dbReference>
<reference evidence="4" key="1">
    <citation type="journal article" date="2019" name="Int. J. Syst. Evol. Microbiol.">
        <title>The Global Catalogue of Microorganisms (GCM) 10K type strain sequencing project: providing services to taxonomists for standard genome sequencing and annotation.</title>
        <authorList>
            <consortium name="The Broad Institute Genomics Platform"/>
            <consortium name="The Broad Institute Genome Sequencing Center for Infectious Disease"/>
            <person name="Wu L."/>
            <person name="Ma J."/>
        </authorList>
    </citation>
    <scope>NUCLEOTIDE SEQUENCE [LARGE SCALE GENOMIC DNA]</scope>
    <source>
        <strain evidence="4">JCM 17906</strain>
    </source>
</reference>
<organism evidence="3 4">
    <name type="scientific">Pseudonocardia xishanensis</name>
    <dbReference type="NCBI Taxonomy" id="630995"/>
    <lineage>
        <taxon>Bacteria</taxon>
        <taxon>Bacillati</taxon>
        <taxon>Actinomycetota</taxon>
        <taxon>Actinomycetes</taxon>
        <taxon>Pseudonocardiales</taxon>
        <taxon>Pseudonocardiaceae</taxon>
        <taxon>Pseudonocardia</taxon>
    </lineage>
</organism>
<dbReference type="PANTHER" id="PTHR43352:SF1">
    <property type="entry name" value="ANTHRANILATE--COA LIGASE"/>
    <property type="match status" value="1"/>
</dbReference>
<accession>A0ABP8REB9</accession>
<dbReference type="InterPro" id="IPR020845">
    <property type="entry name" value="AMP-binding_CS"/>
</dbReference>
<dbReference type="InterPro" id="IPR042099">
    <property type="entry name" value="ANL_N_sf"/>
</dbReference>
<dbReference type="EMBL" id="BAABGT010000007">
    <property type="protein sequence ID" value="GAA4536848.1"/>
    <property type="molecule type" value="Genomic_DNA"/>
</dbReference>
<dbReference type="PROSITE" id="PS00455">
    <property type="entry name" value="AMP_BINDING"/>
    <property type="match status" value="1"/>
</dbReference>